<dbReference type="FunFam" id="1.10.10.60:FF:000577">
    <property type="entry name" value="Homeobox-leucine zipper protein 18"/>
    <property type="match status" value="1"/>
</dbReference>
<comment type="caution">
    <text evidence="12">The sequence shown here is derived from an EMBL/GenBank/DDBJ whole genome shotgun (WGS) entry which is preliminary data.</text>
</comment>
<dbReference type="PROSITE" id="PS50071">
    <property type="entry name" value="HOMEOBOX_2"/>
    <property type="match status" value="1"/>
</dbReference>
<accession>A0A8S0UHC6</accession>
<evidence type="ECO:0000256" key="5">
    <source>
        <dbReference type="ARBA" id="ARBA00023155"/>
    </source>
</evidence>
<protein>
    <submittedName>
        <fullName evidence="12">Homeobox-leucine zipper HOX3</fullName>
    </submittedName>
</protein>
<dbReference type="InterPro" id="IPR001356">
    <property type="entry name" value="HD"/>
</dbReference>
<keyword evidence="6" id="KW-0804">Transcription</keyword>
<evidence type="ECO:0000256" key="6">
    <source>
        <dbReference type="ARBA" id="ARBA00023163"/>
    </source>
</evidence>
<evidence type="ECO:0000259" key="11">
    <source>
        <dbReference type="PROSITE" id="PS50071"/>
    </source>
</evidence>
<dbReference type="PROSITE" id="PS00027">
    <property type="entry name" value="HOMEOBOX_1"/>
    <property type="match status" value="1"/>
</dbReference>
<dbReference type="InterPro" id="IPR050762">
    <property type="entry name" value="HD-ZIP_Homeobox_LZ_Class_II"/>
</dbReference>
<feature type="DNA-binding region" description="Homeobox" evidence="8">
    <location>
        <begin position="47"/>
        <end position="106"/>
    </location>
</feature>
<evidence type="ECO:0000256" key="4">
    <source>
        <dbReference type="ARBA" id="ARBA00023125"/>
    </source>
</evidence>
<evidence type="ECO:0000256" key="8">
    <source>
        <dbReference type="PROSITE-ProRule" id="PRU00108"/>
    </source>
</evidence>
<feature type="compositionally biased region" description="Low complexity" evidence="10">
    <location>
        <begin position="1"/>
        <end position="19"/>
    </location>
</feature>
<evidence type="ECO:0000256" key="2">
    <source>
        <dbReference type="ARBA" id="ARBA00006074"/>
    </source>
</evidence>
<dbReference type="InterPro" id="IPR009057">
    <property type="entry name" value="Homeodomain-like_sf"/>
</dbReference>
<keyword evidence="4 8" id="KW-0238">DNA-binding</keyword>
<evidence type="ECO:0000313" key="12">
    <source>
        <dbReference type="EMBL" id="CAA3016941.1"/>
    </source>
</evidence>
<dbReference type="Gramene" id="OE9A118460T1">
    <property type="protein sequence ID" value="OE9A118460C1"/>
    <property type="gene ID" value="OE9A118460"/>
</dbReference>
<dbReference type="InterPro" id="IPR017970">
    <property type="entry name" value="Homeobox_CS"/>
</dbReference>
<dbReference type="Proteomes" id="UP000594638">
    <property type="component" value="Unassembled WGS sequence"/>
</dbReference>
<keyword evidence="3" id="KW-0805">Transcription regulation</keyword>
<feature type="domain" description="Homeobox" evidence="11">
    <location>
        <begin position="45"/>
        <end position="105"/>
    </location>
</feature>
<dbReference type="EMBL" id="CACTIH010007660">
    <property type="protein sequence ID" value="CAA3016941.1"/>
    <property type="molecule type" value="Genomic_DNA"/>
</dbReference>
<dbReference type="PANTHER" id="PTHR45714">
    <property type="entry name" value="HOMEOBOX-LEUCINE ZIPPER PROTEIN HAT14"/>
    <property type="match status" value="1"/>
</dbReference>
<dbReference type="PANTHER" id="PTHR45714:SF8">
    <property type="entry name" value="HOMEOBOX-LEUCINE ZIPPER PROTEIN ATHB-17"/>
    <property type="match status" value="1"/>
</dbReference>
<gene>
    <name evidence="12" type="ORF">OLEA9_A118460</name>
</gene>
<evidence type="ECO:0000256" key="9">
    <source>
        <dbReference type="RuleBase" id="RU000682"/>
    </source>
</evidence>
<name>A0A8S0UHC6_OLEEU</name>
<evidence type="ECO:0000256" key="3">
    <source>
        <dbReference type="ARBA" id="ARBA00023015"/>
    </source>
</evidence>
<dbReference type="GO" id="GO:0000981">
    <property type="term" value="F:DNA-binding transcription factor activity, RNA polymerase II-specific"/>
    <property type="evidence" value="ECO:0007669"/>
    <property type="project" value="InterPro"/>
</dbReference>
<keyword evidence="5 8" id="KW-0371">Homeobox</keyword>
<dbReference type="SUPFAM" id="SSF46689">
    <property type="entry name" value="Homeodomain-like"/>
    <property type="match status" value="1"/>
</dbReference>
<dbReference type="Pfam" id="PF00046">
    <property type="entry name" value="Homeodomain"/>
    <property type="match status" value="1"/>
</dbReference>
<dbReference type="Gene3D" id="1.10.10.60">
    <property type="entry name" value="Homeodomain-like"/>
    <property type="match status" value="1"/>
</dbReference>
<dbReference type="OrthoDB" id="6159439at2759"/>
<evidence type="ECO:0000256" key="1">
    <source>
        <dbReference type="ARBA" id="ARBA00004123"/>
    </source>
</evidence>
<dbReference type="AlphaFoldDB" id="A0A8S0UHC6"/>
<evidence type="ECO:0000256" key="7">
    <source>
        <dbReference type="ARBA" id="ARBA00023242"/>
    </source>
</evidence>
<feature type="region of interest" description="Disordered" evidence="10">
    <location>
        <begin position="1"/>
        <end position="23"/>
    </location>
</feature>
<dbReference type="SMART" id="SM00389">
    <property type="entry name" value="HOX"/>
    <property type="match status" value="1"/>
</dbReference>
<dbReference type="SMART" id="SM00340">
    <property type="entry name" value="HALZ"/>
    <property type="match status" value="1"/>
</dbReference>
<evidence type="ECO:0000313" key="13">
    <source>
        <dbReference type="Proteomes" id="UP000594638"/>
    </source>
</evidence>
<comment type="similarity">
    <text evidence="2">Belongs to the HD-ZIP homeobox family. Class II subfamily.</text>
</comment>
<dbReference type="GO" id="GO:0043565">
    <property type="term" value="F:sequence-specific DNA binding"/>
    <property type="evidence" value="ECO:0007669"/>
    <property type="project" value="InterPro"/>
</dbReference>
<dbReference type="CDD" id="cd00086">
    <property type="entry name" value="homeodomain"/>
    <property type="match status" value="1"/>
</dbReference>
<sequence length="174" mass="19898">MPGFSSSPSLQSSGQSDVSAMKDLELDINQIPSGVEEECVEKEFGGLPRKKLRLTKEQSHVLEQSFKQYHILNPKQKEGLADQLKLKPRQVEVWFQNRRARSKLKQTEMECKNLKKWFGSLNEQNRKLKKEVEELRGMKAGPPQQLPAATLTMCPRCQHVTNTFLDKGPAARKH</sequence>
<reference evidence="12 13" key="1">
    <citation type="submission" date="2019-12" db="EMBL/GenBank/DDBJ databases">
        <authorList>
            <person name="Alioto T."/>
            <person name="Alioto T."/>
            <person name="Gomez Garrido J."/>
        </authorList>
    </citation>
    <scope>NUCLEOTIDE SEQUENCE [LARGE SCALE GENOMIC DNA]</scope>
</reference>
<evidence type="ECO:0000256" key="10">
    <source>
        <dbReference type="SAM" id="MobiDB-lite"/>
    </source>
</evidence>
<organism evidence="12 13">
    <name type="scientific">Olea europaea subsp. europaea</name>
    <dbReference type="NCBI Taxonomy" id="158383"/>
    <lineage>
        <taxon>Eukaryota</taxon>
        <taxon>Viridiplantae</taxon>
        <taxon>Streptophyta</taxon>
        <taxon>Embryophyta</taxon>
        <taxon>Tracheophyta</taxon>
        <taxon>Spermatophyta</taxon>
        <taxon>Magnoliopsida</taxon>
        <taxon>eudicotyledons</taxon>
        <taxon>Gunneridae</taxon>
        <taxon>Pentapetalae</taxon>
        <taxon>asterids</taxon>
        <taxon>lamiids</taxon>
        <taxon>Lamiales</taxon>
        <taxon>Oleaceae</taxon>
        <taxon>Oleeae</taxon>
        <taxon>Olea</taxon>
    </lineage>
</organism>
<comment type="subcellular location">
    <subcellularLocation>
        <location evidence="1 8 9">Nucleus</location>
    </subcellularLocation>
</comment>
<keyword evidence="7 8" id="KW-0539">Nucleus</keyword>
<dbReference type="InterPro" id="IPR003106">
    <property type="entry name" value="Leu_zip_homeo"/>
</dbReference>
<keyword evidence="13" id="KW-1185">Reference proteome</keyword>
<dbReference type="Pfam" id="PF02183">
    <property type="entry name" value="HALZ"/>
    <property type="match status" value="1"/>
</dbReference>
<dbReference type="GO" id="GO:0005634">
    <property type="term" value="C:nucleus"/>
    <property type="evidence" value="ECO:0007669"/>
    <property type="project" value="UniProtKB-SubCell"/>
</dbReference>
<proteinExistence type="inferred from homology"/>